<comment type="caution">
    <text evidence="1">The sequence shown here is derived from an EMBL/GenBank/DDBJ whole genome shotgun (WGS) entry which is preliminary data.</text>
</comment>
<reference evidence="1" key="1">
    <citation type="journal article" date="2014" name="Front. Microbiol.">
        <title>High frequency of phylogenetically diverse reductive dehalogenase-homologous genes in deep subseafloor sedimentary metagenomes.</title>
        <authorList>
            <person name="Kawai M."/>
            <person name="Futagami T."/>
            <person name="Toyoda A."/>
            <person name="Takaki Y."/>
            <person name="Nishi S."/>
            <person name="Hori S."/>
            <person name="Arai W."/>
            <person name="Tsubouchi T."/>
            <person name="Morono Y."/>
            <person name="Uchiyama I."/>
            <person name="Ito T."/>
            <person name="Fujiyama A."/>
            <person name="Inagaki F."/>
            <person name="Takami H."/>
        </authorList>
    </citation>
    <scope>NUCLEOTIDE SEQUENCE</scope>
    <source>
        <strain evidence="1">Expedition CK06-06</strain>
    </source>
</reference>
<evidence type="ECO:0000313" key="1">
    <source>
        <dbReference type="EMBL" id="GAH68588.1"/>
    </source>
</evidence>
<dbReference type="EMBL" id="BARU01028258">
    <property type="protein sequence ID" value="GAH68588.1"/>
    <property type="molecule type" value="Genomic_DNA"/>
</dbReference>
<name>X1JFQ9_9ZZZZ</name>
<accession>X1JFQ9</accession>
<sequence>MKYWVYENWTVCKGGKAKIHKENCRCCNYGRGRWNKGTNNKNGMWHGPFATQREAKQGKLKKVRKAPVPCIFCLGKASQK</sequence>
<proteinExistence type="predicted"/>
<organism evidence="1">
    <name type="scientific">marine sediment metagenome</name>
    <dbReference type="NCBI Taxonomy" id="412755"/>
    <lineage>
        <taxon>unclassified sequences</taxon>
        <taxon>metagenomes</taxon>
        <taxon>ecological metagenomes</taxon>
    </lineage>
</organism>
<dbReference type="AlphaFoldDB" id="X1JFQ9"/>
<gene>
    <name evidence="1" type="ORF">S03H2_45137</name>
</gene>
<protein>
    <submittedName>
        <fullName evidence="1">Uncharacterized protein</fullName>
    </submittedName>
</protein>